<dbReference type="EMBL" id="GG686854">
    <property type="protein sequence ID" value="EEQ97967.1"/>
    <property type="molecule type" value="Genomic_DNA"/>
</dbReference>
<dbReference type="InParanoid" id="C5LZ78"/>
<proteinExistence type="predicted"/>
<dbReference type="Gene3D" id="2.40.70.10">
    <property type="entry name" value="Acid Proteases"/>
    <property type="match status" value="1"/>
</dbReference>
<dbReference type="InterPro" id="IPR021109">
    <property type="entry name" value="Peptidase_aspartic_dom_sf"/>
</dbReference>
<reference evidence="1 2" key="1">
    <citation type="submission" date="2008-07" db="EMBL/GenBank/DDBJ databases">
        <authorList>
            <person name="El-Sayed N."/>
            <person name="Caler E."/>
            <person name="Inman J."/>
            <person name="Amedeo P."/>
            <person name="Hass B."/>
            <person name="Wortman J."/>
        </authorList>
    </citation>
    <scope>NUCLEOTIDE SEQUENCE [LARGE SCALE GENOMIC DNA]</scope>
    <source>
        <strain evidence="2">ATCC 50983 / TXsc</strain>
    </source>
</reference>
<sequence>MVAVPVTSYGREVLLVLDSGSVHILIPEDTIVSLGVKHSIQALDRPCLIQGIGATVTLTSEISLKCSIFGAACKLEGLVYPRKLLDTESPMILLGLGSIQKMGLNLDFPTLTVSLKALNLSGRLVEVNNAAMAATSRPVPKSSEESTLRIGDSSEKVKKLIAQRLKGWDFPVVKAVRREGVCIPKPGR</sequence>
<evidence type="ECO:0000313" key="2">
    <source>
        <dbReference type="Proteomes" id="UP000007800"/>
    </source>
</evidence>
<dbReference type="OrthoDB" id="1047367at2759"/>
<name>C5LZ78_PERM5</name>
<protein>
    <submittedName>
        <fullName evidence="1">Uncharacterized protein</fullName>
    </submittedName>
</protein>
<dbReference type="RefSeq" id="XP_002765250.1">
    <property type="nucleotide sequence ID" value="XM_002765204.1"/>
</dbReference>
<dbReference type="AlphaFoldDB" id="C5LZ78"/>
<dbReference type="Proteomes" id="UP000007800">
    <property type="component" value="Unassembled WGS sequence"/>
</dbReference>
<accession>C5LZ78</accession>
<evidence type="ECO:0000313" key="1">
    <source>
        <dbReference type="EMBL" id="EEQ97967.1"/>
    </source>
</evidence>
<dbReference type="GeneID" id="9037862"/>
<dbReference type="SUPFAM" id="SSF50630">
    <property type="entry name" value="Acid proteases"/>
    <property type="match status" value="1"/>
</dbReference>
<gene>
    <name evidence="1" type="ORF">Pmar_PMAR001325</name>
</gene>
<organism evidence="2">
    <name type="scientific">Perkinsus marinus (strain ATCC 50983 / TXsc)</name>
    <dbReference type="NCBI Taxonomy" id="423536"/>
    <lineage>
        <taxon>Eukaryota</taxon>
        <taxon>Sar</taxon>
        <taxon>Alveolata</taxon>
        <taxon>Perkinsozoa</taxon>
        <taxon>Perkinsea</taxon>
        <taxon>Perkinsida</taxon>
        <taxon>Perkinsidae</taxon>
        <taxon>Perkinsus</taxon>
    </lineage>
</organism>
<keyword evidence="2" id="KW-1185">Reference proteome</keyword>